<protein>
    <submittedName>
        <fullName evidence="1">Uncharacterized protein</fullName>
    </submittedName>
</protein>
<dbReference type="AlphaFoldDB" id="A0A090BU24"/>
<organism evidence="1 2">
    <name type="scientific">Thioploca ingrica</name>
    <dbReference type="NCBI Taxonomy" id="40754"/>
    <lineage>
        <taxon>Bacteria</taxon>
        <taxon>Pseudomonadati</taxon>
        <taxon>Pseudomonadota</taxon>
        <taxon>Gammaproteobacteria</taxon>
        <taxon>Thiotrichales</taxon>
        <taxon>Thiotrichaceae</taxon>
        <taxon>Thioploca</taxon>
    </lineage>
</organism>
<accession>A0A090BU24</accession>
<name>A0A090BU24_9GAMM</name>
<dbReference type="Gene3D" id="2.60.120.260">
    <property type="entry name" value="Galactose-binding domain-like"/>
    <property type="match status" value="1"/>
</dbReference>
<dbReference type="Proteomes" id="UP000031623">
    <property type="component" value="Chromosome"/>
</dbReference>
<keyword evidence="2" id="KW-1185">Reference proteome</keyword>
<proteinExistence type="predicted"/>
<reference evidence="1 2" key="1">
    <citation type="journal article" date="2014" name="ISME J.">
        <title>Ecophysiology of Thioploca ingrica as revealed by the complete genome sequence supplemented with proteomic evidence.</title>
        <authorList>
            <person name="Kojima H."/>
            <person name="Ogura Y."/>
            <person name="Yamamoto N."/>
            <person name="Togashi T."/>
            <person name="Mori H."/>
            <person name="Watanabe T."/>
            <person name="Nemoto F."/>
            <person name="Kurokawa K."/>
            <person name="Hayashi T."/>
            <person name="Fukui M."/>
        </authorList>
    </citation>
    <scope>NUCLEOTIDE SEQUENCE [LARGE SCALE GENOMIC DNA]</scope>
</reference>
<dbReference type="EMBL" id="AP014633">
    <property type="protein sequence ID" value="BAP54361.1"/>
    <property type="molecule type" value="Genomic_DNA"/>
</dbReference>
<dbReference type="SUPFAM" id="SSF50969">
    <property type="entry name" value="YVTN repeat-like/Quinoprotein amine dehydrogenase"/>
    <property type="match status" value="1"/>
</dbReference>
<gene>
    <name evidence="1" type="ORF">THII_0064</name>
</gene>
<dbReference type="OrthoDB" id="5630137at2"/>
<evidence type="ECO:0000313" key="2">
    <source>
        <dbReference type="Proteomes" id="UP000031623"/>
    </source>
</evidence>
<dbReference type="HOGENOM" id="CLU_540717_0_0_6"/>
<evidence type="ECO:0000313" key="1">
    <source>
        <dbReference type="EMBL" id="BAP54361.1"/>
    </source>
</evidence>
<sequence length="467" mass="50777">MLNSVTLAQELINNGDFENGLDEWQVIIQEGSNGTDFFLSTPGNSTPLSDHPTANNLSGGNHYVVTDQYGPGVSALIQPVNIPPGVTSVTLSFQMFVNDQSGMGPFVHPAGLNFNAIPNQHARVDILSAGANAFSTGNAVLQNLYLGIDGDQTPYDYTNYSFDITNLVMTPGTYNLRFAEVDNQLWFNLGIDNVSMMAQVEDIATAQCQVYGVQDNGLNNSLFFTVEGGPLGAVHAGYDIEALDIRPNHVLYGSSGRDVSAGKEPGYLYKIDAQTGELSPVGQIKNAIQDFDEVDSLSFNPKEGTLWGWARGEGLIQINPDNPNQTTLELPSSIDIEDLTWDTKGKLLYGAWKTQLWVYDSEDKSLVLHPCSLPGEVEALEMVWHPEMNSGKEFLLVGIHNSKKLNLVGIDLATCEVVVKMPVPYDDVEGISFEPSTCPGIKKPLLPDNIKPLASIPPIVPQSYLPK</sequence>
<dbReference type="InterPro" id="IPR011044">
    <property type="entry name" value="Quino_amine_DH_bsu"/>
</dbReference>
<dbReference type="KEGG" id="tig:THII_0064"/>